<dbReference type="EMBL" id="CP029788">
    <property type="protein sequence ID" value="AWT43831.1"/>
    <property type="molecule type" value="Genomic_DNA"/>
</dbReference>
<keyword evidence="4" id="KW-1185">Reference proteome</keyword>
<name>A0A2U9P3S7_STRAS</name>
<evidence type="ECO:0000256" key="2">
    <source>
        <dbReference type="SAM" id="Phobius"/>
    </source>
</evidence>
<keyword evidence="2" id="KW-0472">Membrane</keyword>
<dbReference type="AlphaFoldDB" id="A0A2U9P3S7"/>
<proteinExistence type="predicted"/>
<evidence type="ECO:0000313" key="4">
    <source>
        <dbReference type="Proteomes" id="UP000247634"/>
    </source>
</evidence>
<keyword evidence="2" id="KW-0812">Transmembrane</keyword>
<sequence>MPEHLSTLQLVGAAVLTLAGVAWLIGMTRMLRSARLEAATGRSAAVTPLSALPGPRETGPRRETVELTPAEQAAFAGLVRQLSDDGR</sequence>
<gene>
    <name evidence="3" type="ORF">DMT42_16910</name>
</gene>
<feature type="transmembrane region" description="Helical" evidence="2">
    <location>
        <begin position="6"/>
        <end position="26"/>
    </location>
</feature>
<protein>
    <submittedName>
        <fullName evidence="3">Uncharacterized protein</fullName>
    </submittedName>
</protein>
<accession>A0A2U9P3S7</accession>
<dbReference type="KEGG" id="sact:DMT42_16910"/>
<dbReference type="OrthoDB" id="4337460at2"/>
<evidence type="ECO:0000256" key="1">
    <source>
        <dbReference type="SAM" id="MobiDB-lite"/>
    </source>
</evidence>
<dbReference type="RefSeq" id="WP_110628743.1">
    <property type="nucleotide sequence ID" value="NZ_CP029788.1"/>
</dbReference>
<evidence type="ECO:0000313" key="3">
    <source>
        <dbReference type="EMBL" id="AWT43831.1"/>
    </source>
</evidence>
<keyword evidence="2" id="KW-1133">Transmembrane helix</keyword>
<reference evidence="3 4" key="1">
    <citation type="submission" date="2018-06" db="EMBL/GenBank/DDBJ databases">
        <title>The complete genome sequence of a nosiheptide producer Streptomyces actuosus ATCC 25421: deducing the ability of producing a new class III lantibiotics.</title>
        <authorList>
            <person name="Liu W."/>
            <person name="Sun F."/>
            <person name="Hu Y."/>
        </authorList>
    </citation>
    <scope>NUCLEOTIDE SEQUENCE [LARGE SCALE GENOMIC DNA]</scope>
    <source>
        <strain evidence="3 4">ATCC 25421</strain>
    </source>
</reference>
<feature type="region of interest" description="Disordered" evidence="1">
    <location>
        <begin position="41"/>
        <end position="68"/>
    </location>
</feature>
<organism evidence="3 4">
    <name type="scientific">Streptomyces actuosus</name>
    <dbReference type="NCBI Taxonomy" id="1885"/>
    <lineage>
        <taxon>Bacteria</taxon>
        <taxon>Bacillati</taxon>
        <taxon>Actinomycetota</taxon>
        <taxon>Actinomycetes</taxon>
        <taxon>Kitasatosporales</taxon>
        <taxon>Streptomycetaceae</taxon>
        <taxon>Streptomyces</taxon>
    </lineage>
</organism>
<dbReference type="Proteomes" id="UP000247634">
    <property type="component" value="Chromosome"/>
</dbReference>